<dbReference type="Proteomes" id="UP000703590">
    <property type="component" value="Unassembled WGS sequence"/>
</dbReference>
<dbReference type="PANTHER" id="PTHR38686">
    <property type="entry name" value="APOLIPOPROTEIN N-ACYLTRANSFERASE"/>
    <property type="match status" value="1"/>
</dbReference>
<keyword evidence="8 10" id="KW-0472">Membrane</keyword>
<evidence type="ECO:0000256" key="5">
    <source>
        <dbReference type="ARBA" id="ARBA00022679"/>
    </source>
</evidence>
<sequence length="443" mass="50584">MKQKYFHRLTYESFRYKILREYFNTSIIINAFFCALLLSAFLYLEHFDFTFWALHVSLALLGLALLFSQDSRGLFWTGFFLGIAWFYWIALSFTYYGFGYLIPLGVLGIGLCYGFLFWICGKFHESPWVKASLFFGLGFIAPFGFNWLDWRLLFINTPFNLSYFALGLIMAGVVWFLTCKGKKRVFSLLFFLFALEGTRPAPFVLPFEIVLANSTIPQSQKWDKNYQEAQINAVFEDIHRAIQTNARAIVFPESALPLYLNLHPERIKELQTLSFSIGIFIGALSAEKEGVYNSTYFFDQGVLRVAHKVILVPFGESIPFPRMIKEAINHFFYGGASDFLVAKRPSDFLVEGVALRNAICFEATKPQLFAGNPRFMVASSNNAWFTPSIQPTLQRLLLKLYASVHNTTIYHSANGSPSEVVYPKPSGPLAAIETLLQERLKAF</sequence>
<dbReference type="SUPFAM" id="SSF56317">
    <property type="entry name" value="Carbon-nitrogen hydrolase"/>
    <property type="match status" value="1"/>
</dbReference>
<dbReference type="PANTHER" id="PTHR38686:SF1">
    <property type="entry name" value="APOLIPOPROTEIN N-ACYLTRANSFERASE"/>
    <property type="match status" value="1"/>
</dbReference>
<keyword evidence="7 10" id="KW-1133">Transmembrane helix</keyword>
<dbReference type="RefSeq" id="WP_205458450.1">
    <property type="nucleotide sequence ID" value="NZ_JAFHKK010000005.1"/>
</dbReference>
<dbReference type="InterPro" id="IPR004563">
    <property type="entry name" value="Apolipo_AcylTrfase"/>
</dbReference>
<feature type="transmembrane region" description="Helical" evidence="10">
    <location>
        <begin position="49"/>
        <end position="67"/>
    </location>
</feature>
<evidence type="ECO:0000256" key="6">
    <source>
        <dbReference type="ARBA" id="ARBA00022692"/>
    </source>
</evidence>
<comment type="subcellular location">
    <subcellularLocation>
        <location evidence="1">Cell membrane</location>
        <topology evidence="1">Multi-pass membrane protein</topology>
    </subcellularLocation>
</comment>
<proteinExistence type="inferred from homology"/>
<dbReference type="InterPro" id="IPR059109">
    <property type="entry name" value="Lnt_membrane_dom"/>
</dbReference>
<keyword evidence="5" id="KW-0808">Transferase</keyword>
<keyword evidence="9" id="KW-0012">Acyltransferase</keyword>
<feature type="transmembrane region" description="Helical" evidence="10">
    <location>
        <begin position="21"/>
        <end position="43"/>
    </location>
</feature>
<dbReference type="InterPro" id="IPR003010">
    <property type="entry name" value="C-N_Hydrolase"/>
</dbReference>
<feature type="domain" description="CN hydrolase" evidence="11">
    <location>
        <begin position="212"/>
        <end position="443"/>
    </location>
</feature>
<gene>
    <name evidence="12" type="ORF">JWV37_03850</name>
</gene>
<comment type="similarity">
    <text evidence="2">Belongs to the CN hydrolase family. Apolipoprotein N-acyltransferase subfamily.</text>
</comment>
<dbReference type="InterPro" id="IPR059110">
    <property type="entry name" value="Lnt_campylobact"/>
</dbReference>
<keyword evidence="3" id="KW-1003">Cell membrane</keyword>
<comment type="caution">
    <text evidence="12">The sequence shown here is derived from an EMBL/GenBank/DDBJ whole genome shotgun (WGS) entry which is preliminary data.</text>
</comment>
<reference evidence="12 13" key="3">
    <citation type="submission" date="2021-02" db="EMBL/GenBank/DDBJ databases">
        <authorList>
            <person name="Merkel A.Y."/>
        </authorList>
    </citation>
    <scope>NUCLEOTIDE SEQUENCE [LARGE SCALE GENOMIC DNA]</scope>
    <source>
        <strain evidence="12 13">T05b</strain>
    </source>
</reference>
<dbReference type="Gene3D" id="3.60.110.10">
    <property type="entry name" value="Carbon-nitrogen hydrolase"/>
    <property type="match status" value="1"/>
</dbReference>
<evidence type="ECO:0000256" key="3">
    <source>
        <dbReference type="ARBA" id="ARBA00022475"/>
    </source>
</evidence>
<feature type="transmembrane region" description="Helical" evidence="10">
    <location>
        <begin position="74"/>
        <end position="91"/>
    </location>
</feature>
<dbReference type="NCBIfam" id="NF008934">
    <property type="entry name" value="PRK12291.1"/>
    <property type="match status" value="1"/>
</dbReference>
<evidence type="ECO:0000259" key="11">
    <source>
        <dbReference type="PROSITE" id="PS50263"/>
    </source>
</evidence>
<dbReference type="EMBL" id="JAFHKK010000005">
    <property type="protein sequence ID" value="MBN2963906.1"/>
    <property type="molecule type" value="Genomic_DNA"/>
</dbReference>
<dbReference type="NCBIfam" id="TIGR00546">
    <property type="entry name" value="lnt"/>
    <property type="match status" value="1"/>
</dbReference>
<keyword evidence="4" id="KW-0997">Cell inner membrane</keyword>
<evidence type="ECO:0000256" key="2">
    <source>
        <dbReference type="ARBA" id="ARBA00010065"/>
    </source>
</evidence>
<feature type="transmembrane region" description="Helical" evidence="10">
    <location>
        <begin position="97"/>
        <end position="119"/>
    </location>
</feature>
<feature type="transmembrane region" description="Helical" evidence="10">
    <location>
        <begin position="160"/>
        <end position="178"/>
    </location>
</feature>
<keyword evidence="13" id="KW-1185">Reference proteome</keyword>
<evidence type="ECO:0000256" key="10">
    <source>
        <dbReference type="SAM" id="Phobius"/>
    </source>
</evidence>
<keyword evidence="6 10" id="KW-0812">Transmembrane</keyword>
<evidence type="ECO:0000256" key="4">
    <source>
        <dbReference type="ARBA" id="ARBA00022519"/>
    </source>
</evidence>
<evidence type="ECO:0000256" key="1">
    <source>
        <dbReference type="ARBA" id="ARBA00004651"/>
    </source>
</evidence>
<name>A0ABS2WQJ2_9BACT</name>
<evidence type="ECO:0000256" key="8">
    <source>
        <dbReference type="ARBA" id="ARBA00023136"/>
    </source>
</evidence>
<feature type="transmembrane region" description="Helical" evidence="10">
    <location>
        <begin position="131"/>
        <end position="148"/>
    </location>
</feature>
<dbReference type="InterPro" id="IPR036526">
    <property type="entry name" value="C-N_Hydrolase_sf"/>
</dbReference>
<accession>A0ABS2WQJ2</accession>
<feature type="transmembrane region" description="Helical" evidence="10">
    <location>
        <begin position="185"/>
        <end position="205"/>
    </location>
</feature>
<organism evidence="12 13">
    <name type="scientific">Sulfurospirillum tamanense</name>
    <dbReference type="NCBI Taxonomy" id="2813362"/>
    <lineage>
        <taxon>Bacteria</taxon>
        <taxon>Pseudomonadati</taxon>
        <taxon>Campylobacterota</taxon>
        <taxon>Epsilonproteobacteria</taxon>
        <taxon>Campylobacterales</taxon>
        <taxon>Sulfurospirillaceae</taxon>
        <taxon>Sulfurospirillum</taxon>
    </lineage>
</organism>
<evidence type="ECO:0000313" key="13">
    <source>
        <dbReference type="Proteomes" id="UP000703590"/>
    </source>
</evidence>
<dbReference type="Pfam" id="PF26365">
    <property type="entry name" value="ApoNAT_membrane"/>
    <property type="match status" value="1"/>
</dbReference>
<protein>
    <submittedName>
        <fullName evidence="12">Apolipoprotein N-acyltransferase</fullName>
    </submittedName>
</protein>
<evidence type="ECO:0000256" key="7">
    <source>
        <dbReference type="ARBA" id="ARBA00022989"/>
    </source>
</evidence>
<reference evidence="13" key="1">
    <citation type="submission" date="2021-02" db="EMBL/GenBank/DDBJ databases">
        <title>Sulfurospirillum tamanensis sp. nov.</title>
        <authorList>
            <person name="Merkel A.Y."/>
        </authorList>
    </citation>
    <scope>NUCLEOTIDE SEQUENCE [LARGE SCALE GENOMIC DNA]</scope>
    <source>
        <strain evidence="13">T05b</strain>
    </source>
</reference>
<evidence type="ECO:0000313" key="12">
    <source>
        <dbReference type="EMBL" id="MBN2963906.1"/>
    </source>
</evidence>
<evidence type="ECO:0000256" key="9">
    <source>
        <dbReference type="ARBA" id="ARBA00023315"/>
    </source>
</evidence>
<reference evidence="12 13" key="2">
    <citation type="submission" date="2021-02" db="EMBL/GenBank/DDBJ databases">
        <title>Sulfurospirillum tamanensis sp. nov.</title>
        <authorList>
            <person name="Frolova A."/>
            <person name="Merkel A."/>
            <person name="Slobodkin A."/>
        </authorList>
    </citation>
    <scope>NUCLEOTIDE SEQUENCE [LARGE SCALE GENOMIC DNA]</scope>
    <source>
        <strain evidence="12 13">T05b</strain>
    </source>
</reference>
<dbReference type="PROSITE" id="PS50263">
    <property type="entry name" value="CN_HYDROLASE"/>
    <property type="match status" value="1"/>
</dbReference>